<comment type="function">
    <text evidence="13">E3 ubiquitin-protein ligase that mediates monoubiquitination of histone H2B to form H2BK123ub1. H2BK123ub1 gives a specific tag for epigenetic transcriptional activation and is also a prerequisite for H3K4me and H3K79me formation.</text>
</comment>
<feature type="domain" description="RING-type" evidence="18">
    <location>
        <begin position="697"/>
        <end position="735"/>
    </location>
</feature>
<evidence type="ECO:0000256" key="4">
    <source>
        <dbReference type="ARBA" id="ARBA00005555"/>
    </source>
</evidence>
<dbReference type="CDD" id="cd16499">
    <property type="entry name" value="RING-HC_Bre1-like"/>
    <property type="match status" value="1"/>
</dbReference>
<dbReference type="OrthoDB" id="10266039at2759"/>
<keyword evidence="20" id="KW-1185">Reference proteome</keyword>
<sequence>MERKRDHVEVAAGHEAAGAATKRLHLDLMAGEEETNPDYQRLEQYRKEAIYRRMREAQRDAKRTKDEAVALQGTLVRTQQQVLAVNQFWDALAEYMAHYQVDERALGEDTLKRMERIVPLTLLQGSNEQIAALQERQSLLQHIVAVLAKSAAGSGSSISQPALQEVQDRCASLAGEVSALRQALEATKAQLHLSQERVETLEEQLRQAERRADRAQSDVVRNMEDPKHEKQAQASAQPASNQGTPTPTPADHKESAQGSESHAEAAQGTMAATAEKAAAMEEELSSLRDVAHSRQRLLDEARAELLEAKQSVAALQLQMQAVPDERVHAHSVYQALQAEMVFMQQEAERLRSAHAALEQENNDMREFRFEFQRQTTTQAQTHSEELQKQIKARDADIVRLRGQRDELNAELLERRARESVRFTYVDEAKALLAPKDERLAAFEAQVQRLQAELAAAKNDAAGVEAALGDGATEASLSTDVAQLQLQLKAANAASMTLCDEVDRLSSAYDQLDKQTSARIANVERLEDKMLRVTTEKAKADNKYFAAMRAKDALEVEKRALARSAERQAKVIERYTEAEKGLQTQVAQAEKEISALRRSLQTHTSKLAEADRDVAVWRRRHADAERARAAAEASVSKHLATAEQETSARHKAEERMMALDRDVGRLRRRLAESSTSSRRRESSDADTHLEYLNSLLRCSSCKERYRDRIITRCFHTFCEACINARLQTRQRKCPHCGLAFASSDVQALYLQ</sequence>
<keyword evidence="6 15" id="KW-0479">Metal-binding</keyword>
<keyword evidence="9 15" id="KW-0862">Zinc</keyword>
<dbReference type="GO" id="GO:0008270">
    <property type="term" value="F:zinc ion binding"/>
    <property type="evidence" value="ECO:0007669"/>
    <property type="project" value="UniProtKB-KW"/>
</dbReference>
<keyword evidence="12 15" id="KW-0539">Nucleus</keyword>
<dbReference type="SUPFAM" id="SSF57850">
    <property type="entry name" value="RING/U-box"/>
    <property type="match status" value="1"/>
</dbReference>
<dbReference type="PROSITE" id="PS50089">
    <property type="entry name" value="ZF_RING_2"/>
    <property type="match status" value="1"/>
</dbReference>
<comment type="subcellular location">
    <subcellularLocation>
        <location evidence="2 15">Nucleus</location>
    </subcellularLocation>
</comment>
<dbReference type="RefSeq" id="XP_017992945.1">
    <property type="nucleotide sequence ID" value="XM_018136950.1"/>
</dbReference>
<evidence type="ECO:0000256" key="7">
    <source>
        <dbReference type="ARBA" id="ARBA00022771"/>
    </source>
</evidence>
<evidence type="ECO:0000256" key="16">
    <source>
        <dbReference type="SAM" id="Coils"/>
    </source>
</evidence>
<evidence type="ECO:0000256" key="13">
    <source>
        <dbReference type="ARBA" id="ARBA00059679"/>
    </source>
</evidence>
<dbReference type="Pfam" id="PF00097">
    <property type="entry name" value="zf-C3HC4"/>
    <property type="match status" value="1"/>
</dbReference>
<dbReference type="Pfam" id="PF26095">
    <property type="entry name" value="CC_Bre1"/>
    <property type="match status" value="1"/>
</dbReference>
<dbReference type="GO" id="GO:0005634">
    <property type="term" value="C:nucleus"/>
    <property type="evidence" value="ECO:0007669"/>
    <property type="project" value="UniProtKB-SubCell"/>
</dbReference>
<keyword evidence="11 15" id="KW-0175">Coiled coil</keyword>
<keyword evidence="7 14" id="KW-0863">Zinc-finger</keyword>
<dbReference type="GO" id="GO:0061630">
    <property type="term" value="F:ubiquitin protein ligase activity"/>
    <property type="evidence" value="ECO:0007669"/>
    <property type="project" value="UniProtKB-EC"/>
</dbReference>
<feature type="region of interest" description="Disordered" evidence="17">
    <location>
        <begin position="629"/>
        <end position="651"/>
    </location>
</feature>
<dbReference type="GO" id="GO:0016567">
    <property type="term" value="P:protein ubiquitination"/>
    <property type="evidence" value="ECO:0007669"/>
    <property type="project" value="UniProtKB-UniRule"/>
</dbReference>
<proteinExistence type="inferred from homology"/>
<dbReference type="SMART" id="SM00184">
    <property type="entry name" value="RING"/>
    <property type="match status" value="1"/>
</dbReference>
<gene>
    <name evidence="19" type="ORF">Malapachy_2461</name>
</gene>
<keyword evidence="5 15" id="KW-0808">Transferase</keyword>
<evidence type="ECO:0000313" key="19">
    <source>
        <dbReference type="EMBL" id="KOS15313.1"/>
    </source>
</evidence>
<evidence type="ECO:0000256" key="12">
    <source>
        <dbReference type="ARBA" id="ARBA00023242"/>
    </source>
</evidence>
<dbReference type="GO" id="GO:0033503">
    <property type="term" value="C:HULC complex"/>
    <property type="evidence" value="ECO:0007669"/>
    <property type="project" value="TreeGrafter"/>
</dbReference>
<keyword evidence="8 15" id="KW-0833">Ubl conjugation pathway</keyword>
<name>A0A0M9VQA0_9BASI</name>
<evidence type="ECO:0000259" key="18">
    <source>
        <dbReference type="PROSITE" id="PS50089"/>
    </source>
</evidence>
<dbReference type="Proteomes" id="UP000037751">
    <property type="component" value="Unassembled WGS sequence"/>
</dbReference>
<dbReference type="PROSITE" id="PS00518">
    <property type="entry name" value="ZF_RING_1"/>
    <property type="match status" value="1"/>
</dbReference>
<dbReference type="PANTHER" id="PTHR23163:SF0">
    <property type="entry name" value="E3 UBIQUITIN-PROTEIN LIGASE BRE1"/>
    <property type="match status" value="1"/>
</dbReference>
<dbReference type="InterPro" id="IPR018957">
    <property type="entry name" value="Znf_C3HC4_RING-type"/>
</dbReference>
<dbReference type="Gene3D" id="3.30.40.10">
    <property type="entry name" value="Zinc/RING finger domain, C3HC4 (zinc finger)"/>
    <property type="match status" value="1"/>
</dbReference>
<dbReference type="GO" id="GO:0006325">
    <property type="term" value="P:chromatin organization"/>
    <property type="evidence" value="ECO:0007669"/>
    <property type="project" value="UniProtKB-KW"/>
</dbReference>
<evidence type="ECO:0000313" key="20">
    <source>
        <dbReference type="Proteomes" id="UP000037751"/>
    </source>
</evidence>
<accession>A0A0M9VQA0</accession>
<evidence type="ECO:0000256" key="14">
    <source>
        <dbReference type="PROSITE-ProRule" id="PRU00175"/>
    </source>
</evidence>
<evidence type="ECO:0000256" key="5">
    <source>
        <dbReference type="ARBA" id="ARBA00022679"/>
    </source>
</evidence>
<evidence type="ECO:0000256" key="10">
    <source>
        <dbReference type="ARBA" id="ARBA00022853"/>
    </source>
</evidence>
<dbReference type="Pfam" id="PF08647">
    <property type="entry name" value="BRE1"/>
    <property type="match status" value="1"/>
</dbReference>
<dbReference type="GeneID" id="28728825"/>
<reference evidence="19 20" key="1">
    <citation type="submission" date="2015-07" db="EMBL/GenBank/DDBJ databases">
        <title>Draft Genome Sequence of Malassezia furfur CBS1878 and Malassezia pachydermatis CBS1879.</title>
        <authorList>
            <person name="Triana S."/>
            <person name="Ohm R."/>
            <person name="Gonzalez A."/>
            <person name="DeCock H."/>
            <person name="Restrepo S."/>
            <person name="Celis A."/>
        </authorList>
    </citation>
    <scope>NUCLEOTIDE SEQUENCE [LARGE SCALE GENOMIC DNA]</scope>
    <source>
        <strain evidence="19 20">CBS 1879</strain>
    </source>
</reference>
<comment type="pathway">
    <text evidence="3 15">Protein modification; protein ubiquitination.</text>
</comment>
<feature type="coiled-coil region" evidence="16">
    <location>
        <begin position="439"/>
        <end position="466"/>
    </location>
</feature>
<evidence type="ECO:0000256" key="15">
    <source>
        <dbReference type="RuleBase" id="RU365038"/>
    </source>
</evidence>
<comment type="similarity">
    <text evidence="4 15">Belongs to the BRE1 family.</text>
</comment>
<organism evidence="19 20">
    <name type="scientific">Malassezia pachydermatis</name>
    <dbReference type="NCBI Taxonomy" id="77020"/>
    <lineage>
        <taxon>Eukaryota</taxon>
        <taxon>Fungi</taxon>
        <taxon>Dikarya</taxon>
        <taxon>Basidiomycota</taxon>
        <taxon>Ustilaginomycotina</taxon>
        <taxon>Malasseziomycetes</taxon>
        <taxon>Malasseziales</taxon>
        <taxon>Malasseziaceae</taxon>
        <taxon>Malassezia</taxon>
    </lineage>
</organism>
<dbReference type="InterPro" id="IPR013956">
    <property type="entry name" value="E3_ubiquit_lig_Bre1"/>
</dbReference>
<dbReference type="VEuPathDB" id="FungiDB:Malapachy_2461"/>
<evidence type="ECO:0000256" key="1">
    <source>
        <dbReference type="ARBA" id="ARBA00000900"/>
    </source>
</evidence>
<dbReference type="InterPro" id="IPR001841">
    <property type="entry name" value="Znf_RING"/>
</dbReference>
<evidence type="ECO:0000256" key="9">
    <source>
        <dbReference type="ARBA" id="ARBA00022833"/>
    </source>
</evidence>
<dbReference type="AlphaFoldDB" id="A0A0M9VQA0"/>
<evidence type="ECO:0000256" key="17">
    <source>
        <dbReference type="SAM" id="MobiDB-lite"/>
    </source>
</evidence>
<dbReference type="PANTHER" id="PTHR23163">
    <property type="entry name" value="RING FINGER PROTEIN-RELATED"/>
    <property type="match status" value="1"/>
</dbReference>
<dbReference type="EC" id="2.3.2.27" evidence="15"/>
<evidence type="ECO:0000256" key="8">
    <source>
        <dbReference type="ARBA" id="ARBA00022786"/>
    </source>
</evidence>
<evidence type="ECO:0000256" key="3">
    <source>
        <dbReference type="ARBA" id="ARBA00004906"/>
    </source>
</evidence>
<protein>
    <recommendedName>
        <fullName evidence="15">E3 ubiquitin protein ligase</fullName>
        <ecNumber evidence="15">2.3.2.27</ecNumber>
    </recommendedName>
</protein>
<dbReference type="InterPro" id="IPR013083">
    <property type="entry name" value="Znf_RING/FYVE/PHD"/>
</dbReference>
<dbReference type="InterPro" id="IPR017907">
    <property type="entry name" value="Znf_RING_CS"/>
</dbReference>
<feature type="compositionally biased region" description="Low complexity" evidence="17">
    <location>
        <begin position="264"/>
        <end position="277"/>
    </location>
</feature>
<dbReference type="UniPathway" id="UPA00143"/>
<feature type="coiled-coil region" evidence="16">
    <location>
        <begin position="47"/>
        <end position="74"/>
    </location>
</feature>
<comment type="caution">
    <text evidence="19">The sequence shown here is derived from an EMBL/GenBank/DDBJ whole genome shotgun (WGS) entry which is preliminary data.</text>
</comment>
<evidence type="ECO:0000256" key="2">
    <source>
        <dbReference type="ARBA" id="ARBA00004123"/>
    </source>
</evidence>
<dbReference type="EMBL" id="LGAV01000002">
    <property type="protein sequence ID" value="KOS15313.1"/>
    <property type="molecule type" value="Genomic_DNA"/>
</dbReference>
<keyword evidence="10 15" id="KW-0156">Chromatin regulator</keyword>
<comment type="catalytic activity">
    <reaction evidence="1 15">
        <text>S-ubiquitinyl-[E2 ubiquitin-conjugating enzyme]-L-cysteine + [acceptor protein]-L-lysine = [E2 ubiquitin-conjugating enzyme]-L-cysteine + N(6)-ubiquitinyl-[acceptor protein]-L-lysine.</text>
        <dbReference type="EC" id="2.3.2.27"/>
    </reaction>
</comment>
<dbReference type="STRING" id="77020.A0A0M9VQA0"/>
<evidence type="ECO:0000256" key="11">
    <source>
        <dbReference type="ARBA" id="ARBA00023054"/>
    </source>
</evidence>
<feature type="region of interest" description="Disordered" evidence="17">
    <location>
        <begin position="202"/>
        <end position="280"/>
    </location>
</feature>
<evidence type="ECO:0000256" key="6">
    <source>
        <dbReference type="ARBA" id="ARBA00022723"/>
    </source>
</evidence>
<feature type="compositionally biased region" description="Basic and acidic residues" evidence="17">
    <location>
        <begin position="202"/>
        <end position="231"/>
    </location>
</feature>
<feature type="compositionally biased region" description="Low complexity" evidence="17">
    <location>
        <begin position="232"/>
        <end position="242"/>
    </location>
</feature>
<dbReference type="InterPro" id="IPR058643">
    <property type="entry name" value="BRE1-like_CC"/>
</dbReference>